<dbReference type="InterPro" id="IPR002818">
    <property type="entry name" value="DJ-1/PfpI"/>
</dbReference>
<dbReference type="GO" id="GO:0016740">
    <property type="term" value="F:transferase activity"/>
    <property type="evidence" value="ECO:0007669"/>
    <property type="project" value="UniProtKB-KW"/>
</dbReference>
<dbReference type="Pfam" id="PF01965">
    <property type="entry name" value="DJ-1_PfpI"/>
    <property type="match status" value="1"/>
</dbReference>
<keyword evidence="3" id="KW-1185">Reference proteome</keyword>
<keyword evidence="2" id="KW-0315">Glutamine amidotransferase</keyword>
<feature type="domain" description="DJ-1/PfpI" evidence="1">
    <location>
        <begin position="5"/>
        <end position="184"/>
    </location>
</feature>
<sequence length="242" mass="26162">MPPIRVAIIVFDDVEILGFAGPMEVFTIAAQPPFTTARPPFPLGASYRVPPPGSGRMAFDVAILSQSQTIRTSHGRGCAIARNIDLFSPEGQDDKWDIVVIPGGVGTRLQMENLHLLDWISRFARSYRGRRKTILSVCTGTLLLAKAAILDGMRVTTHSSAREMLQTIIEEGGGMAEVVEDRVVYEVLRGSGGEDLGVDVVTTGGVSSGIDGALYVVKKLVGVDIARGAADWIEYDWKDVYV</sequence>
<dbReference type="Proteomes" id="UP000276215">
    <property type="component" value="Unassembled WGS sequence"/>
</dbReference>
<evidence type="ECO:0000313" key="3">
    <source>
        <dbReference type="Proteomes" id="UP000276215"/>
    </source>
</evidence>
<dbReference type="PANTHER" id="PTHR43130">
    <property type="entry name" value="ARAC-FAMILY TRANSCRIPTIONAL REGULATOR"/>
    <property type="match status" value="1"/>
</dbReference>
<dbReference type="InterPro" id="IPR052158">
    <property type="entry name" value="INH-QAR"/>
</dbReference>
<dbReference type="PANTHER" id="PTHR43130:SF3">
    <property type="entry name" value="HTH-TYPE TRANSCRIPTIONAL REGULATOR RV1931C"/>
    <property type="match status" value="1"/>
</dbReference>
<dbReference type="Gene3D" id="3.40.50.880">
    <property type="match status" value="1"/>
</dbReference>
<name>A0A3N4JBH5_9PEZI</name>
<dbReference type="InterPro" id="IPR029062">
    <property type="entry name" value="Class_I_gatase-like"/>
</dbReference>
<evidence type="ECO:0000313" key="2">
    <source>
        <dbReference type="EMBL" id="RPA93770.1"/>
    </source>
</evidence>
<proteinExistence type="predicted"/>
<dbReference type="AlphaFoldDB" id="A0A3N4JBH5"/>
<dbReference type="STRING" id="1336337.A0A3N4JBH5"/>
<organism evidence="2 3">
    <name type="scientific">Choiromyces venosus 120613-1</name>
    <dbReference type="NCBI Taxonomy" id="1336337"/>
    <lineage>
        <taxon>Eukaryota</taxon>
        <taxon>Fungi</taxon>
        <taxon>Dikarya</taxon>
        <taxon>Ascomycota</taxon>
        <taxon>Pezizomycotina</taxon>
        <taxon>Pezizomycetes</taxon>
        <taxon>Pezizales</taxon>
        <taxon>Tuberaceae</taxon>
        <taxon>Choiromyces</taxon>
    </lineage>
</organism>
<dbReference type="SUPFAM" id="SSF52317">
    <property type="entry name" value="Class I glutamine amidotransferase-like"/>
    <property type="match status" value="1"/>
</dbReference>
<gene>
    <name evidence="2" type="ORF">L873DRAFT_1815292</name>
</gene>
<evidence type="ECO:0000259" key="1">
    <source>
        <dbReference type="Pfam" id="PF01965"/>
    </source>
</evidence>
<protein>
    <submittedName>
        <fullName evidence="2">Class I glutamine amidotransferase-like protein</fullName>
    </submittedName>
</protein>
<dbReference type="OrthoDB" id="543156at2759"/>
<dbReference type="EMBL" id="ML120446">
    <property type="protein sequence ID" value="RPA93770.1"/>
    <property type="molecule type" value="Genomic_DNA"/>
</dbReference>
<keyword evidence="2" id="KW-0808">Transferase</keyword>
<reference evidence="2 3" key="1">
    <citation type="journal article" date="2018" name="Nat. Ecol. Evol.">
        <title>Pezizomycetes genomes reveal the molecular basis of ectomycorrhizal truffle lifestyle.</title>
        <authorList>
            <person name="Murat C."/>
            <person name="Payen T."/>
            <person name="Noel B."/>
            <person name="Kuo A."/>
            <person name="Morin E."/>
            <person name="Chen J."/>
            <person name="Kohler A."/>
            <person name="Krizsan K."/>
            <person name="Balestrini R."/>
            <person name="Da Silva C."/>
            <person name="Montanini B."/>
            <person name="Hainaut M."/>
            <person name="Levati E."/>
            <person name="Barry K.W."/>
            <person name="Belfiori B."/>
            <person name="Cichocki N."/>
            <person name="Clum A."/>
            <person name="Dockter R.B."/>
            <person name="Fauchery L."/>
            <person name="Guy J."/>
            <person name="Iotti M."/>
            <person name="Le Tacon F."/>
            <person name="Lindquist E.A."/>
            <person name="Lipzen A."/>
            <person name="Malagnac F."/>
            <person name="Mello A."/>
            <person name="Molinier V."/>
            <person name="Miyauchi S."/>
            <person name="Poulain J."/>
            <person name="Riccioni C."/>
            <person name="Rubini A."/>
            <person name="Sitrit Y."/>
            <person name="Splivallo R."/>
            <person name="Traeger S."/>
            <person name="Wang M."/>
            <person name="Zifcakova L."/>
            <person name="Wipf D."/>
            <person name="Zambonelli A."/>
            <person name="Paolocci F."/>
            <person name="Nowrousian M."/>
            <person name="Ottonello S."/>
            <person name="Baldrian P."/>
            <person name="Spatafora J.W."/>
            <person name="Henrissat B."/>
            <person name="Nagy L.G."/>
            <person name="Aury J.M."/>
            <person name="Wincker P."/>
            <person name="Grigoriev I.V."/>
            <person name="Bonfante P."/>
            <person name="Martin F.M."/>
        </authorList>
    </citation>
    <scope>NUCLEOTIDE SEQUENCE [LARGE SCALE GENOMIC DNA]</scope>
    <source>
        <strain evidence="2 3">120613-1</strain>
    </source>
</reference>
<accession>A0A3N4JBH5</accession>